<protein>
    <submittedName>
        <fullName evidence="1">CLUMA_CG010806, isoform A</fullName>
    </submittedName>
</protein>
<dbReference type="Proteomes" id="UP000183832">
    <property type="component" value="Unassembled WGS sequence"/>
</dbReference>
<proteinExistence type="predicted"/>
<organism evidence="1 2">
    <name type="scientific">Clunio marinus</name>
    <dbReference type="NCBI Taxonomy" id="568069"/>
    <lineage>
        <taxon>Eukaryota</taxon>
        <taxon>Metazoa</taxon>
        <taxon>Ecdysozoa</taxon>
        <taxon>Arthropoda</taxon>
        <taxon>Hexapoda</taxon>
        <taxon>Insecta</taxon>
        <taxon>Pterygota</taxon>
        <taxon>Neoptera</taxon>
        <taxon>Endopterygota</taxon>
        <taxon>Diptera</taxon>
        <taxon>Nematocera</taxon>
        <taxon>Chironomoidea</taxon>
        <taxon>Chironomidae</taxon>
        <taxon>Clunio</taxon>
    </lineage>
</organism>
<evidence type="ECO:0000313" key="1">
    <source>
        <dbReference type="EMBL" id="CRK97417.1"/>
    </source>
</evidence>
<keyword evidence="2" id="KW-1185">Reference proteome</keyword>
<gene>
    <name evidence="1" type="ORF">CLUMA_CG010806</name>
</gene>
<accession>A0A1J1IG44</accession>
<dbReference type="AlphaFoldDB" id="A0A1J1IG44"/>
<evidence type="ECO:0000313" key="2">
    <source>
        <dbReference type="Proteomes" id="UP000183832"/>
    </source>
</evidence>
<dbReference type="EMBL" id="CVRI01000047">
    <property type="protein sequence ID" value="CRK97417.1"/>
    <property type="molecule type" value="Genomic_DNA"/>
</dbReference>
<name>A0A1J1IG44_9DIPT</name>
<reference evidence="1 2" key="1">
    <citation type="submission" date="2015-04" db="EMBL/GenBank/DDBJ databases">
        <authorList>
            <person name="Syromyatnikov M.Y."/>
            <person name="Popov V.N."/>
        </authorList>
    </citation>
    <scope>NUCLEOTIDE SEQUENCE [LARGE SCALE GENOMIC DNA]</scope>
</reference>
<sequence length="71" mass="8357">MELAQNMIWDKREGEKIAISSKYQTWKFAQVLTLLLLVDHFLTHDCHLTAFLWPSLSCYQKLAGMKEKLMI</sequence>